<dbReference type="InterPro" id="IPR050671">
    <property type="entry name" value="CD300_family_receptors"/>
</dbReference>
<dbReference type="EMBL" id="JACDTQ010002282">
    <property type="protein sequence ID" value="KAF5919452.1"/>
    <property type="molecule type" value="Genomic_DNA"/>
</dbReference>
<proteinExistence type="predicted"/>
<dbReference type="GO" id="GO:0004888">
    <property type="term" value="F:transmembrane signaling receptor activity"/>
    <property type="evidence" value="ECO:0007669"/>
    <property type="project" value="TreeGrafter"/>
</dbReference>
<keyword evidence="3 5" id="KW-0472">Membrane</keyword>
<dbReference type="SUPFAM" id="SSF48726">
    <property type="entry name" value="Immunoglobulin"/>
    <property type="match status" value="1"/>
</dbReference>
<dbReference type="GO" id="GO:0005886">
    <property type="term" value="C:plasma membrane"/>
    <property type="evidence" value="ECO:0007669"/>
    <property type="project" value="TreeGrafter"/>
</dbReference>
<evidence type="ECO:0000313" key="8">
    <source>
        <dbReference type="Proteomes" id="UP000551758"/>
    </source>
</evidence>
<evidence type="ECO:0000256" key="4">
    <source>
        <dbReference type="SAM" id="MobiDB-lite"/>
    </source>
</evidence>
<evidence type="ECO:0000259" key="6">
    <source>
        <dbReference type="Pfam" id="PF07686"/>
    </source>
</evidence>
<feature type="domain" description="Immunoglobulin V-set" evidence="6">
    <location>
        <begin position="2"/>
        <end position="63"/>
    </location>
</feature>
<protein>
    <recommendedName>
        <fullName evidence="6">Immunoglobulin V-set domain-containing protein</fullName>
    </recommendedName>
</protein>
<comment type="caution">
    <text evidence="7">The sequence shown here is derived from an EMBL/GenBank/DDBJ whole genome shotgun (WGS) entry which is preliminary data.</text>
</comment>
<keyword evidence="2 5" id="KW-0812">Transmembrane</keyword>
<feature type="transmembrane region" description="Helical" evidence="5">
    <location>
        <begin position="228"/>
        <end position="252"/>
    </location>
</feature>
<accession>A0A7J7EUF7</accession>
<organism evidence="7 8">
    <name type="scientific">Diceros bicornis minor</name>
    <name type="common">South-central black rhinoceros</name>
    <dbReference type="NCBI Taxonomy" id="77932"/>
    <lineage>
        <taxon>Eukaryota</taxon>
        <taxon>Metazoa</taxon>
        <taxon>Chordata</taxon>
        <taxon>Craniata</taxon>
        <taxon>Vertebrata</taxon>
        <taxon>Euteleostomi</taxon>
        <taxon>Mammalia</taxon>
        <taxon>Eutheria</taxon>
        <taxon>Laurasiatheria</taxon>
        <taxon>Perissodactyla</taxon>
        <taxon>Rhinocerotidae</taxon>
        <taxon>Diceros</taxon>
    </lineage>
</organism>
<evidence type="ECO:0000256" key="2">
    <source>
        <dbReference type="ARBA" id="ARBA00022692"/>
    </source>
</evidence>
<comment type="subcellular location">
    <subcellularLocation>
        <location evidence="1">Membrane</location>
    </subcellularLocation>
</comment>
<feature type="region of interest" description="Disordered" evidence="4">
    <location>
        <begin position="190"/>
        <end position="212"/>
    </location>
</feature>
<dbReference type="Proteomes" id="UP000551758">
    <property type="component" value="Unassembled WGS sequence"/>
</dbReference>
<keyword evidence="8" id="KW-1185">Reference proteome</keyword>
<keyword evidence="5" id="KW-1133">Transmembrane helix</keyword>
<dbReference type="Gene3D" id="2.60.40.10">
    <property type="entry name" value="Immunoglobulins"/>
    <property type="match status" value="1"/>
</dbReference>
<reference evidence="7 8" key="1">
    <citation type="journal article" date="2020" name="Mol. Biol. Evol.">
        <title>Interspecific Gene Flow and the Evolution of Specialization in Black and White Rhinoceros.</title>
        <authorList>
            <person name="Moodley Y."/>
            <person name="Westbury M.V."/>
            <person name="Russo I.M."/>
            <person name="Gopalakrishnan S."/>
            <person name="Rakotoarivelo A."/>
            <person name="Olsen R.A."/>
            <person name="Prost S."/>
            <person name="Tunstall T."/>
            <person name="Ryder O.A."/>
            <person name="Dalen L."/>
            <person name="Bruford M.W."/>
        </authorList>
    </citation>
    <scope>NUCLEOTIDE SEQUENCE [LARGE SCALE GENOMIC DNA]</scope>
    <source>
        <strain evidence="7">SBR-YM</strain>
        <tissue evidence="7">Skin</tissue>
    </source>
</reference>
<sequence>MRKYWYKSSCSLPWREKIVETTESEREERSGHGSIRDHPANLTFTVTLERVTEDDEGTYWCGIDASWLQGVLRDPVFQVVVSVFPGEDSPPRTSTRAARVWGWSCRPSGKTPPGQGALGEGAAEGPRVLVRSWCGHGGHWTQAICPHSMSDLNCVSQSPTGDGGWENRGEDTGPNVCFSLTPTAVLSPKIFTSTPGPPMTLPAPSWSSTTRQETLDPSQHHWSLLSSVHFLLLVFLEVPLLLSMLGAVLWVNRPQRSSGGRRSQPNCEHQ</sequence>
<gene>
    <name evidence="7" type="ORF">HPG69_006052</name>
</gene>
<dbReference type="InterPro" id="IPR013783">
    <property type="entry name" value="Ig-like_fold"/>
</dbReference>
<evidence type="ECO:0000256" key="3">
    <source>
        <dbReference type="ARBA" id="ARBA00023136"/>
    </source>
</evidence>
<evidence type="ECO:0000256" key="5">
    <source>
        <dbReference type="SAM" id="Phobius"/>
    </source>
</evidence>
<evidence type="ECO:0000313" key="7">
    <source>
        <dbReference type="EMBL" id="KAF5919452.1"/>
    </source>
</evidence>
<evidence type="ECO:0000256" key="1">
    <source>
        <dbReference type="ARBA" id="ARBA00004370"/>
    </source>
</evidence>
<dbReference type="AlphaFoldDB" id="A0A7J7EUF7"/>
<dbReference type="PANTHER" id="PTHR11860">
    <property type="entry name" value="POLYMERIC-IMMUNOGLOBULIN RECEPTOR"/>
    <property type="match status" value="1"/>
</dbReference>
<dbReference type="InterPro" id="IPR036179">
    <property type="entry name" value="Ig-like_dom_sf"/>
</dbReference>
<name>A0A7J7EUF7_DICBM</name>
<dbReference type="InterPro" id="IPR013106">
    <property type="entry name" value="Ig_V-set"/>
</dbReference>
<dbReference type="PANTHER" id="PTHR11860:SF115">
    <property type="entry name" value="IMMUNOGLOBULIN SUBTYPE DOMAIN-CONTAINING PROTEIN"/>
    <property type="match status" value="1"/>
</dbReference>
<dbReference type="Pfam" id="PF07686">
    <property type="entry name" value="V-set"/>
    <property type="match status" value="1"/>
</dbReference>